<dbReference type="EMBL" id="SLUN01000066">
    <property type="protein sequence ID" value="TCL54230.1"/>
    <property type="molecule type" value="Genomic_DNA"/>
</dbReference>
<dbReference type="AlphaFoldDB" id="A0A4R1QVL7"/>
<reference evidence="5 6" key="1">
    <citation type="submission" date="2019-03" db="EMBL/GenBank/DDBJ databases">
        <title>Genomic Encyclopedia of Type Strains, Phase IV (KMG-IV): sequencing the most valuable type-strain genomes for metagenomic binning, comparative biology and taxonomic classification.</title>
        <authorList>
            <person name="Goeker M."/>
        </authorList>
    </citation>
    <scope>NUCLEOTIDE SEQUENCE [LARGE SCALE GENOMIC DNA]</scope>
    <source>
        <strain evidence="5 6">LX-B</strain>
    </source>
</reference>
<evidence type="ECO:0000256" key="2">
    <source>
        <dbReference type="ARBA" id="ARBA00022112"/>
    </source>
</evidence>
<evidence type="ECO:0000313" key="6">
    <source>
        <dbReference type="Proteomes" id="UP000295008"/>
    </source>
</evidence>
<dbReference type="PANTHER" id="PTHR13799">
    <property type="entry name" value="NGG1 INTERACTING FACTOR 3"/>
    <property type="match status" value="1"/>
</dbReference>
<evidence type="ECO:0000313" key="5">
    <source>
        <dbReference type="EMBL" id="TCL54230.1"/>
    </source>
</evidence>
<sequence length="264" mass="30203">MNLRIQDILEYVADPAMPIEPTVDKLEYGNPDSTVKGVVVTFLATQEVINKSKDLGVNLIITHEGIFYSHWDKREMLKTDPVYLQKRQTIEESKIAIFRLHDRIHKRTPDGIAKGLLQFLEWQDYEVKNLPAASILTIPETSLEEAILHVKKRLGLKFVRYFGDPKMICRRIGLLAGYRGGGELVIPLLEKESLDLVIYGEGPEWETPEYIRDAVQQGKNKALIVLGHAESEMPGMEYLAQKLQEKFSSIPIYFLSQKSVFQIF</sequence>
<dbReference type="OrthoDB" id="1116574at2"/>
<dbReference type="Gene3D" id="3.40.1390.30">
    <property type="entry name" value="NIF3 (NGG1p interacting factor 3)-like"/>
    <property type="match status" value="2"/>
</dbReference>
<dbReference type="GO" id="GO:0016787">
    <property type="term" value="F:hydrolase activity"/>
    <property type="evidence" value="ECO:0007669"/>
    <property type="project" value="UniProtKB-KW"/>
</dbReference>
<evidence type="ECO:0000256" key="1">
    <source>
        <dbReference type="ARBA" id="ARBA00006964"/>
    </source>
</evidence>
<organism evidence="5 6">
    <name type="scientific">Hydrogenispora ethanolica</name>
    <dbReference type="NCBI Taxonomy" id="1082276"/>
    <lineage>
        <taxon>Bacteria</taxon>
        <taxon>Bacillati</taxon>
        <taxon>Bacillota</taxon>
        <taxon>Hydrogenispora</taxon>
    </lineage>
</organism>
<dbReference type="InterPro" id="IPR002678">
    <property type="entry name" value="DUF34/NIF3"/>
</dbReference>
<dbReference type="GO" id="GO:0005737">
    <property type="term" value="C:cytoplasm"/>
    <property type="evidence" value="ECO:0007669"/>
    <property type="project" value="TreeGrafter"/>
</dbReference>
<dbReference type="InterPro" id="IPR036069">
    <property type="entry name" value="DUF34/NIF3_sf"/>
</dbReference>
<comment type="similarity">
    <text evidence="1">Belongs to the GTP cyclohydrolase I type 2/NIF3 family.</text>
</comment>
<feature type="binding site" evidence="4">
    <location>
        <position position="63"/>
    </location>
    <ligand>
        <name>a divalent metal cation</name>
        <dbReference type="ChEBI" id="CHEBI:60240"/>
        <label>1</label>
    </ligand>
</feature>
<evidence type="ECO:0000256" key="3">
    <source>
        <dbReference type="ARBA" id="ARBA00022723"/>
    </source>
</evidence>
<dbReference type="GO" id="GO:0046872">
    <property type="term" value="F:metal ion binding"/>
    <property type="evidence" value="ECO:0007669"/>
    <property type="project" value="UniProtKB-KW"/>
</dbReference>
<protein>
    <recommendedName>
        <fullName evidence="2">GTP cyclohydrolase 1 type 2 homolog</fullName>
    </recommendedName>
</protein>
<keyword evidence="6" id="KW-1185">Reference proteome</keyword>
<dbReference type="RefSeq" id="WP_132018149.1">
    <property type="nucleotide sequence ID" value="NZ_SLUN01000066.1"/>
</dbReference>
<evidence type="ECO:0000256" key="4">
    <source>
        <dbReference type="PIRSR" id="PIRSR602678-1"/>
    </source>
</evidence>
<gene>
    <name evidence="5" type="ORF">EDC14_10666</name>
</gene>
<dbReference type="Proteomes" id="UP000295008">
    <property type="component" value="Unassembled WGS sequence"/>
</dbReference>
<accession>A0A4R1QVL7</accession>
<feature type="binding site" evidence="4">
    <location>
        <position position="228"/>
    </location>
    <ligand>
        <name>a divalent metal cation</name>
        <dbReference type="ChEBI" id="CHEBI:60240"/>
        <label>1</label>
    </ligand>
</feature>
<keyword evidence="5" id="KW-0378">Hydrolase</keyword>
<name>A0A4R1QVL7_HYDET</name>
<feature type="binding site" evidence="4">
    <location>
        <position position="232"/>
    </location>
    <ligand>
        <name>a divalent metal cation</name>
        <dbReference type="ChEBI" id="CHEBI:60240"/>
        <label>1</label>
    </ligand>
</feature>
<dbReference type="SUPFAM" id="SSF102705">
    <property type="entry name" value="NIF3 (NGG1p interacting factor 3)-like"/>
    <property type="match status" value="1"/>
</dbReference>
<comment type="caution">
    <text evidence="5">The sequence shown here is derived from an EMBL/GenBank/DDBJ whole genome shotgun (WGS) entry which is preliminary data.</text>
</comment>
<dbReference type="Pfam" id="PF01784">
    <property type="entry name" value="DUF34_NIF3"/>
    <property type="match status" value="1"/>
</dbReference>
<dbReference type="PANTHER" id="PTHR13799:SF14">
    <property type="entry name" value="GTP CYCLOHYDROLASE 1 TYPE 2 HOMOLOG"/>
    <property type="match status" value="1"/>
</dbReference>
<keyword evidence="3 4" id="KW-0479">Metal-binding</keyword>
<proteinExistence type="inferred from homology"/>